<dbReference type="Ensembl" id="ENSORLT00020006108.1">
    <property type="protein sequence ID" value="ENSORLP00020024775.1"/>
    <property type="gene ID" value="ENSORLG00020006367.1"/>
</dbReference>
<evidence type="ECO:0000256" key="1">
    <source>
        <dbReference type="ARBA" id="ARBA00004114"/>
    </source>
</evidence>
<dbReference type="PANTHER" id="PTHR23162:SF7">
    <property type="entry name" value="PROTEIN BCAP"/>
    <property type="match status" value="1"/>
</dbReference>
<keyword evidence="7" id="KW-0966">Cell projection</keyword>
<dbReference type="GO" id="GO:0005929">
    <property type="term" value="C:cilium"/>
    <property type="evidence" value="ECO:0007669"/>
    <property type="project" value="UniProtKB-SubCell"/>
</dbReference>
<keyword evidence="4" id="KW-0963">Cytoplasm</keyword>
<dbReference type="PANTHER" id="PTHR23162">
    <property type="entry name" value="OUTER DENSE FIBER OF SPERM TAILS 2"/>
    <property type="match status" value="1"/>
</dbReference>
<feature type="region of interest" description="Disordered" evidence="9">
    <location>
        <begin position="1"/>
        <end position="54"/>
    </location>
</feature>
<dbReference type="InterPro" id="IPR026099">
    <property type="entry name" value="Odf2-rel"/>
</dbReference>
<reference evidence="10" key="3">
    <citation type="submission" date="2025-08" db="UniProtKB">
        <authorList>
            <consortium name="Ensembl"/>
        </authorList>
    </citation>
    <scope>IDENTIFICATION</scope>
    <source>
        <strain evidence="10">HNI</strain>
    </source>
</reference>
<evidence type="ECO:0000256" key="6">
    <source>
        <dbReference type="ARBA" id="ARBA00023212"/>
    </source>
</evidence>
<evidence type="ECO:0000256" key="3">
    <source>
        <dbReference type="ARBA" id="ARBA00009316"/>
    </source>
</evidence>
<evidence type="ECO:0008006" key="12">
    <source>
        <dbReference type="Google" id="ProtNLM"/>
    </source>
</evidence>
<reference evidence="10" key="4">
    <citation type="submission" date="2025-09" db="UniProtKB">
        <authorList>
            <consortium name="Ensembl"/>
        </authorList>
    </citation>
    <scope>IDENTIFICATION</scope>
    <source>
        <strain evidence="10">HNI</strain>
    </source>
</reference>
<feature type="coiled-coil region" evidence="8">
    <location>
        <begin position="110"/>
        <end position="224"/>
    </location>
</feature>
<reference evidence="10 11" key="2">
    <citation type="submission" date="2017-04" db="EMBL/GenBank/DDBJ databases">
        <title>CpG methylation of centromeres and impact of large insertions on vertebrate speciation.</title>
        <authorList>
            <person name="Ichikawa K."/>
            <person name="Yoshimura J."/>
            <person name="Morishita S."/>
        </authorList>
    </citation>
    <scope>NUCLEOTIDE SEQUENCE</scope>
    <source>
        <strain evidence="10 11">HNI</strain>
    </source>
</reference>
<comment type="subcellular location">
    <subcellularLocation>
        <location evidence="2">Cell projection</location>
        <location evidence="2">Cilium</location>
    </subcellularLocation>
    <subcellularLocation>
        <location evidence="1">Cytoplasm</location>
        <location evidence="1">Cytoskeleton</location>
        <location evidence="1">Microtubule organizing center</location>
        <location evidence="1">Centrosome</location>
        <location evidence="1">Centriole</location>
    </subcellularLocation>
</comment>
<reference key="1">
    <citation type="journal article" date="2007" name="Nature">
        <title>The medaka draft genome and insights into vertebrate genome evolution.</title>
        <authorList>
            <person name="Kasahara M."/>
            <person name="Naruse K."/>
            <person name="Sasaki S."/>
            <person name="Nakatani Y."/>
            <person name="Qu W."/>
            <person name="Ahsan B."/>
            <person name="Yamada T."/>
            <person name="Nagayasu Y."/>
            <person name="Doi K."/>
            <person name="Kasai Y."/>
            <person name="Jindo T."/>
            <person name="Kobayashi D."/>
            <person name="Shimada A."/>
            <person name="Toyoda A."/>
            <person name="Kuroki Y."/>
            <person name="Fujiyama A."/>
            <person name="Sasaki T."/>
            <person name="Shimizu A."/>
            <person name="Asakawa S."/>
            <person name="Shimizu N."/>
            <person name="Hashimoto S."/>
            <person name="Yang J."/>
            <person name="Lee Y."/>
            <person name="Matsushima K."/>
            <person name="Sugano S."/>
            <person name="Sakaizumi M."/>
            <person name="Narita T."/>
            <person name="Ohishi K."/>
            <person name="Haga S."/>
            <person name="Ohta F."/>
            <person name="Nomoto H."/>
            <person name="Nogata K."/>
            <person name="Morishita T."/>
            <person name="Endo T."/>
            <person name="Shin-I T."/>
            <person name="Takeda H."/>
            <person name="Morishita S."/>
            <person name="Kohara Y."/>
        </authorList>
    </citation>
    <scope>NUCLEOTIDE SEQUENCE [LARGE SCALE GENOMIC DNA]</scope>
    <source>
        <strain>Hd-rR</strain>
    </source>
</reference>
<evidence type="ECO:0000313" key="11">
    <source>
        <dbReference type="Proteomes" id="UP000265180"/>
    </source>
</evidence>
<dbReference type="AlphaFoldDB" id="A0A3P9LVH4"/>
<accession>A0A3P9LVH4</accession>
<keyword evidence="6" id="KW-0206">Cytoskeleton</keyword>
<protein>
    <recommendedName>
        <fullName evidence="12">Outer dense fiber protein 2-like</fullName>
    </recommendedName>
</protein>
<evidence type="ECO:0000256" key="7">
    <source>
        <dbReference type="ARBA" id="ARBA00023273"/>
    </source>
</evidence>
<comment type="similarity">
    <text evidence="3">Belongs to the ODF2 family.</text>
</comment>
<dbReference type="GO" id="GO:0005814">
    <property type="term" value="C:centriole"/>
    <property type="evidence" value="ECO:0007669"/>
    <property type="project" value="UniProtKB-SubCell"/>
</dbReference>
<evidence type="ECO:0000256" key="4">
    <source>
        <dbReference type="ARBA" id="ARBA00022490"/>
    </source>
</evidence>
<dbReference type="Proteomes" id="UP000265180">
    <property type="component" value="Chromosome 17"/>
</dbReference>
<feature type="compositionally biased region" description="Basic and acidic residues" evidence="9">
    <location>
        <begin position="26"/>
        <end position="35"/>
    </location>
</feature>
<proteinExistence type="inferred from homology"/>
<evidence type="ECO:0000256" key="8">
    <source>
        <dbReference type="SAM" id="Coils"/>
    </source>
</evidence>
<evidence type="ECO:0000256" key="2">
    <source>
        <dbReference type="ARBA" id="ARBA00004138"/>
    </source>
</evidence>
<evidence type="ECO:0000256" key="5">
    <source>
        <dbReference type="ARBA" id="ARBA00023054"/>
    </source>
</evidence>
<evidence type="ECO:0000313" key="10">
    <source>
        <dbReference type="Ensembl" id="ENSORLP00020024775.1"/>
    </source>
</evidence>
<evidence type="ECO:0000256" key="9">
    <source>
        <dbReference type="SAM" id="MobiDB-lite"/>
    </source>
</evidence>
<organism evidence="10 11">
    <name type="scientific">Oryzias latipes</name>
    <name type="common">Japanese rice fish</name>
    <name type="synonym">Japanese killifish</name>
    <dbReference type="NCBI Taxonomy" id="8090"/>
    <lineage>
        <taxon>Eukaryota</taxon>
        <taxon>Metazoa</taxon>
        <taxon>Chordata</taxon>
        <taxon>Craniata</taxon>
        <taxon>Vertebrata</taxon>
        <taxon>Euteleostomi</taxon>
        <taxon>Actinopterygii</taxon>
        <taxon>Neopterygii</taxon>
        <taxon>Teleostei</taxon>
        <taxon>Neoteleostei</taxon>
        <taxon>Acanthomorphata</taxon>
        <taxon>Ovalentaria</taxon>
        <taxon>Atherinomorphae</taxon>
        <taxon>Beloniformes</taxon>
        <taxon>Adrianichthyidae</taxon>
        <taxon>Oryziinae</taxon>
        <taxon>Oryzias</taxon>
    </lineage>
</organism>
<keyword evidence="5 8" id="KW-0175">Coiled coil</keyword>
<feature type="coiled-coil region" evidence="8">
    <location>
        <begin position="510"/>
        <end position="583"/>
    </location>
</feature>
<name>A0A3P9LVH4_ORYLA</name>
<sequence length="675" mass="76975">MSPEVEPLAPPVGFSSAGEDVTLSRGDLDSNHEAARTASRRLQAGAEPQTSCSDGKTSFLKLLIEAEAAANSAAVQLVSFRHAEEDGFVGPESSTRRRMARQRGLLLEKLEDFRQINKSLRQKLKRLQATEAHRIDAEQQMDNLTKKMTQAESDNERLKKDLSEMEKRVEELMSLRREKQEETKSAVQVTKSADAAQAHLQAQLRAKEAENRRLTSQLQILERTVVEQKLVINDLRASINSLGEKASKDREYLKKATRAQKRRAERFEAAVEKCYAQLKEKEEQLAKARTERDSRRQQKEKTTNEKDKLLAHVDLLKSEIADLTVRLQKAKNNQNAANETAKRKADKVTADNNDLLASNAALKACVARLEQQLADCEAALVEEKAVCQEKKLEAEQCQHQAAELQAELENLRLRYANLFRETHKTKHGKEAEVEKVRQELQGRSEELKAFPERLASSRQSLLECQESLPHLEKNCSEKSQFIQKLHVKMESQAKQLRSSAEMTESVLLTNSHLQEKGQALQKQMDRLQQENLELVRRLAYQEEALSYSKGQLDQRSSECQTLNRQLEATLSDVRQQVNAVKTLAASREEALQTKILELEAEKSRRDNELRLLHQSKLASERQFQVRLKDLQLSLDQSESHKRSIQNYVDFLKNSYKTMFDEGLQATTFGSLHFLD</sequence>
<feature type="region of interest" description="Disordered" evidence="9">
    <location>
        <begin position="285"/>
        <end position="306"/>
    </location>
</feature>